<dbReference type="RefSeq" id="WP_135484322.1">
    <property type="nucleotide sequence ID" value="NZ_SRMF01000008.1"/>
</dbReference>
<keyword evidence="8 12" id="KW-0812">Transmembrane</keyword>
<feature type="transmembrane region" description="Helical" evidence="12">
    <location>
        <begin position="234"/>
        <end position="251"/>
    </location>
</feature>
<feature type="transmembrane region" description="Helical" evidence="12">
    <location>
        <begin position="208"/>
        <end position="228"/>
    </location>
</feature>
<feature type="transmembrane region" description="Helical" evidence="12">
    <location>
        <begin position="139"/>
        <end position="156"/>
    </location>
</feature>
<dbReference type="FunFam" id="1.10.357.140:FF:000002">
    <property type="entry name" value="4-hydroxybenzoate octaprenyltransferase"/>
    <property type="match status" value="1"/>
</dbReference>
<evidence type="ECO:0000256" key="5">
    <source>
        <dbReference type="ARBA" id="ARBA00022519"/>
    </source>
</evidence>
<dbReference type="InterPro" id="IPR044878">
    <property type="entry name" value="UbiA_sf"/>
</dbReference>
<evidence type="ECO:0000256" key="8">
    <source>
        <dbReference type="ARBA" id="ARBA00022692"/>
    </source>
</evidence>
<dbReference type="GO" id="GO:0006744">
    <property type="term" value="P:ubiquinone biosynthetic process"/>
    <property type="evidence" value="ECO:0007669"/>
    <property type="project" value="UniProtKB-UniRule"/>
</dbReference>
<keyword evidence="5 12" id="KW-0997">Cell inner membrane</keyword>
<dbReference type="UniPathway" id="UPA00232"/>
<feature type="transmembrane region" description="Helical" evidence="12">
    <location>
        <begin position="21"/>
        <end position="41"/>
    </location>
</feature>
<reference evidence="13 14" key="1">
    <citation type="submission" date="2019-04" db="EMBL/GenBank/DDBJ databases">
        <title>Natronospirillum operosus gen. nov., sp. nov., a haloalkaliphilic satellite isolated from decaying biomass of laboratory culture of cyanobacterium Geitlerinema sp. and proposal of Natronospirillaceae fam. nov. and Saccharospirillaceae fam. nov.</title>
        <authorList>
            <person name="Kevbrin V."/>
            <person name="Boltyanskaya Y."/>
            <person name="Koziaeva V."/>
            <person name="Grouzdev D.S."/>
            <person name="Park M."/>
            <person name="Cho J."/>
        </authorList>
    </citation>
    <scope>NUCLEOTIDE SEQUENCE [LARGE SCALE GENOMIC DNA]</scope>
    <source>
        <strain evidence="13 14">G-116</strain>
    </source>
</reference>
<sequence>MTHLSQRLQLYLQLTRLNRPIGVYLLLWQTLWGLWFAAAGTPGLHNLVVFILGVIFMRSAGCVMNDYADRHLDRHVKRTRDRPLTTGRVGTREALGLAAVLVMISFGLVLTTNLATIVWSFGAVGLAALYPFMKRYTHLPQLFLGLAFSWAIPMAWAAEGLTPNPVAWVLFLSAVCWIMAYDTLYAMVDRDDDLKIGIKSTAILFGDADRLAVGVLQGLFLLGMILAGNMTDSGWAYYIGLLCAGGLFGYQHRLIRRRERMPCFRAFLNNHWVGLCVFTGTVVDKSLLPLLSGIQALGH</sequence>
<evidence type="ECO:0000256" key="9">
    <source>
        <dbReference type="ARBA" id="ARBA00022842"/>
    </source>
</evidence>
<feature type="transmembrane region" description="Helical" evidence="12">
    <location>
        <begin position="114"/>
        <end position="132"/>
    </location>
</feature>
<keyword evidence="11 12" id="KW-0472">Membrane</keyword>
<feature type="transmembrane region" description="Helical" evidence="12">
    <location>
        <begin position="89"/>
        <end position="108"/>
    </location>
</feature>
<keyword evidence="7 12" id="KW-0831">Ubiquinone biosynthesis</keyword>
<comment type="subcellular location">
    <subcellularLocation>
        <location evidence="12">Cell inner membrane</location>
        <topology evidence="12">Multi-pass membrane protein</topology>
    </subcellularLocation>
    <subcellularLocation>
        <location evidence="2">Membrane</location>
        <topology evidence="2">Multi-pass membrane protein</topology>
    </subcellularLocation>
</comment>
<dbReference type="PANTHER" id="PTHR11048:SF28">
    <property type="entry name" value="4-HYDROXYBENZOATE POLYPRENYLTRANSFERASE, MITOCHONDRIAL"/>
    <property type="match status" value="1"/>
</dbReference>
<protein>
    <recommendedName>
        <fullName evidence="12">4-hydroxybenzoate octaprenyltransferase</fullName>
        <ecNumber evidence="12">2.5.1.39</ecNumber>
    </recommendedName>
    <alternativeName>
        <fullName evidence="12">4-HB polyprenyltransferase</fullName>
    </alternativeName>
</protein>
<dbReference type="PROSITE" id="PS00943">
    <property type="entry name" value="UBIA"/>
    <property type="match status" value="1"/>
</dbReference>
<dbReference type="InterPro" id="IPR030470">
    <property type="entry name" value="UbiA_prenylTrfase_CS"/>
</dbReference>
<keyword evidence="6 12" id="KW-0808">Transferase</keyword>
<evidence type="ECO:0000313" key="14">
    <source>
        <dbReference type="Proteomes" id="UP000297475"/>
    </source>
</evidence>
<dbReference type="EC" id="2.5.1.39" evidence="12"/>
<evidence type="ECO:0000256" key="10">
    <source>
        <dbReference type="ARBA" id="ARBA00022989"/>
    </source>
</evidence>
<dbReference type="Proteomes" id="UP000297475">
    <property type="component" value="Unassembled WGS sequence"/>
</dbReference>
<dbReference type="AlphaFoldDB" id="A0A4Z0W8V1"/>
<comment type="caution">
    <text evidence="13">The sequence shown here is derived from an EMBL/GenBank/DDBJ whole genome shotgun (WGS) entry which is preliminary data.</text>
</comment>
<dbReference type="PANTHER" id="PTHR11048">
    <property type="entry name" value="PRENYLTRANSFERASES"/>
    <property type="match status" value="1"/>
</dbReference>
<evidence type="ECO:0000256" key="2">
    <source>
        <dbReference type="ARBA" id="ARBA00004141"/>
    </source>
</evidence>
<keyword evidence="14" id="KW-1185">Reference proteome</keyword>
<dbReference type="GO" id="GO:0005886">
    <property type="term" value="C:plasma membrane"/>
    <property type="evidence" value="ECO:0007669"/>
    <property type="project" value="UniProtKB-SubCell"/>
</dbReference>
<dbReference type="OrthoDB" id="9782418at2"/>
<evidence type="ECO:0000256" key="1">
    <source>
        <dbReference type="ARBA" id="ARBA00001946"/>
    </source>
</evidence>
<evidence type="ECO:0000256" key="7">
    <source>
        <dbReference type="ARBA" id="ARBA00022688"/>
    </source>
</evidence>
<evidence type="ECO:0000256" key="4">
    <source>
        <dbReference type="ARBA" id="ARBA00022475"/>
    </source>
</evidence>
<dbReference type="InterPro" id="IPR006370">
    <property type="entry name" value="HB_polyprenyltransferase-like"/>
</dbReference>
<organism evidence="13 14">
    <name type="scientific">Natronospirillum operosum</name>
    <dbReference type="NCBI Taxonomy" id="2759953"/>
    <lineage>
        <taxon>Bacteria</taxon>
        <taxon>Pseudomonadati</taxon>
        <taxon>Pseudomonadota</taxon>
        <taxon>Gammaproteobacteria</taxon>
        <taxon>Oceanospirillales</taxon>
        <taxon>Natronospirillaceae</taxon>
        <taxon>Natronospirillum</taxon>
    </lineage>
</organism>
<keyword evidence="10 12" id="KW-1133">Transmembrane helix</keyword>
<evidence type="ECO:0000256" key="3">
    <source>
        <dbReference type="ARBA" id="ARBA00005985"/>
    </source>
</evidence>
<comment type="pathway">
    <text evidence="12">Cofactor biosynthesis; ubiquinone biosynthesis.</text>
</comment>
<comment type="similarity">
    <text evidence="3 12">Belongs to the UbiA prenyltransferase family.</text>
</comment>
<dbReference type="Gene3D" id="1.10.357.140">
    <property type="entry name" value="UbiA prenyltransferase"/>
    <property type="match status" value="1"/>
</dbReference>
<dbReference type="Pfam" id="PF01040">
    <property type="entry name" value="UbiA"/>
    <property type="match status" value="1"/>
</dbReference>
<comment type="cofactor">
    <cofactor evidence="1 12">
        <name>Mg(2+)</name>
        <dbReference type="ChEBI" id="CHEBI:18420"/>
    </cofactor>
</comment>
<comment type="catalytic activity">
    <reaction evidence="12">
        <text>all-trans-octaprenyl diphosphate + 4-hydroxybenzoate = 4-hydroxy-3-(all-trans-octaprenyl)benzoate + diphosphate</text>
        <dbReference type="Rhea" id="RHEA:27782"/>
        <dbReference type="ChEBI" id="CHEBI:1617"/>
        <dbReference type="ChEBI" id="CHEBI:17879"/>
        <dbReference type="ChEBI" id="CHEBI:33019"/>
        <dbReference type="ChEBI" id="CHEBI:57711"/>
        <dbReference type="EC" id="2.5.1.39"/>
    </reaction>
</comment>
<name>A0A4Z0W8V1_9GAMM</name>
<dbReference type="HAMAP" id="MF_01635">
    <property type="entry name" value="UbiA"/>
    <property type="match status" value="1"/>
</dbReference>
<evidence type="ECO:0000256" key="11">
    <source>
        <dbReference type="ARBA" id="ARBA00023136"/>
    </source>
</evidence>
<dbReference type="InterPro" id="IPR000537">
    <property type="entry name" value="UbiA_prenyltransferase"/>
</dbReference>
<dbReference type="Gene3D" id="1.20.120.1780">
    <property type="entry name" value="UbiA prenyltransferase"/>
    <property type="match status" value="1"/>
</dbReference>
<keyword evidence="4 12" id="KW-1003">Cell membrane</keyword>
<evidence type="ECO:0000256" key="12">
    <source>
        <dbReference type="HAMAP-Rule" id="MF_01635"/>
    </source>
</evidence>
<feature type="transmembrane region" description="Helical" evidence="12">
    <location>
        <begin position="168"/>
        <end position="188"/>
    </location>
</feature>
<gene>
    <name evidence="12" type="primary">ubiA</name>
    <name evidence="13" type="ORF">E4656_16040</name>
</gene>
<dbReference type="GO" id="GO:0008412">
    <property type="term" value="F:4-hydroxybenzoate polyprenyltransferase activity"/>
    <property type="evidence" value="ECO:0007669"/>
    <property type="project" value="UniProtKB-UniRule"/>
</dbReference>
<dbReference type="FunFam" id="1.20.120.1780:FF:000001">
    <property type="entry name" value="4-hydroxybenzoate octaprenyltransferase"/>
    <property type="match status" value="1"/>
</dbReference>
<evidence type="ECO:0000256" key="6">
    <source>
        <dbReference type="ARBA" id="ARBA00022679"/>
    </source>
</evidence>
<comment type="function">
    <text evidence="12">Catalyzes the prenylation of para-hydroxybenzoate (PHB) with an all-trans polyprenyl group. Mediates the second step in the final reaction sequence of ubiquinone-8 (UQ-8) biosynthesis, which is the condensation of the polyisoprenoid side chain with PHB, generating the first membrane-bound Q intermediate 3-octaprenyl-4-hydroxybenzoate.</text>
</comment>
<dbReference type="EMBL" id="SRMF01000008">
    <property type="protein sequence ID" value="TGG91538.1"/>
    <property type="molecule type" value="Genomic_DNA"/>
</dbReference>
<keyword evidence="9 12" id="KW-0460">Magnesium</keyword>
<proteinExistence type="inferred from homology"/>
<evidence type="ECO:0000313" key="13">
    <source>
        <dbReference type="EMBL" id="TGG91538.1"/>
    </source>
</evidence>
<dbReference type="InterPro" id="IPR039653">
    <property type="entry name" value="Prenyltransferase"/>
</dbReference>
<feature type="transmembrane region" description="Helical" evidence="12">
    <location>
        <begin position="47"/>
        <end position="68"/>
    </location>
</feature>
<dbReference type="CDD" id="cd13959">
    <property type="entry name" value="PT_UbiA_COQ2"/>
    <property type="match status" value="1"/>
</dbReference>
<accession>A0A4Z0W8V1</accession>